<dbReference type="GO" id="GO:0008776">
    <property type="term" value="F:acetate kinase activity"/>
    <property type="evidence" value="ECO:0007669"/>
    <property type="project" value="TreeGrafter"/>
</dbReference>
<comment type="subcellular location">
    <subcellularLocation>
        <location evidence="1 9">Cytoplasm</location>
    </subcellularLocation>
</comment>
<accession>A0A1G8RC52</accession>
<dbReference type="InterPro" id="IPR011245">
    <property type="entry name" value="Butyrate_kin"/>
</dbReference>
<dbReference type="GO" id="GO:0005737">
    <property type="term" value="C:cytoplasm"/>
    <property type="evidence" value="ECO:0007669"/>
    <property type="project" value="UniProtKB-SubCell"/>
</dbReference>
<evidence type="ECO:0000256" key="1">
    <source>
        <dbReference type="ARBA" id="ARBA00004496"/>
    </source>
</evidence>
<proteinExistence type="inferred from homology"/>
<dbReference type="PRINTS" id="PR00471">
    <property type="entry name" value="ACETATEKNASE"/>
</dbReference>
<dbReference type="EC" id="2.7.2.7" evidence="9"/>
<evidence type="ECO:0000256" key="4">
    <source>
        <dbReference type="ARBA" id="ARBA00022679"/>
    </source>
</evidence>
<reference evidence="11 12" key="1">
    <citation type="submission" date="2016-10" db="EMBL/GenBank/DDBJ databases">
        <authorList>
            <person name="de Groot N.N."/>
        </authorList>
    </citation>
    <scope>NUCLEOTIDE SEQUENCE [LARGE SCALE GENOMIC DNA]</scope>
    <source>
        <strain evidence="11 12">CGMCC 1.5058</strain>
    </source>
</reference>
<dbReference type="PROSITE" id="PS01075">
    <property type="entry name" value="ACETATE_KINASE_1"/>
    <property type="match status" value="1"/>
</dbReference>
<dbReference type="InterPro" id="IPR043129">
    <property type="entry name" value="ATPase_NBD"/>
</dbReference>
<evidence type="ECO:0000256" key="5">
    <source>
        <dbReference type="ARBA" id="ARBA00022741"/>
    </source>
</evidence>
<evidence type="ECO:0000313" key="11">
    <source>
        <dbReference type="EMBL" id="SDJ14423.1"/>
    </source>
</evidence>
<dbReference type="GO" id="GO:0006083">
    <property type="term" value="P:acetate metabolic process"/>
    <property type="evidence" value="ECO:0007669"/>
    <property type="project" value="TreeGrafter"/>
</dbReference>
<evidence type="ECO:0000256" key="10">
    <source>
        <dbReference type="RuleBase" id="RU003835"/>
    </source>
</evidence>
<evidence type="ECO:0000256" key="3">
    <source>
        <dbReference type="ARBA" id="ARBA00022490"/>
    </source>
</evidence>
<keyword evidence="7 9" id="KW-0067">ATP-binding</keyword>
<evidence type="ECO:0000256" key="2">
    <source>
        <dbReference type="ARBA" id="ARBA00008748"/>
    </source>
</evidence>
<evidence type="ECO:0000256" key="9">
    <source>
        <dbReference type="HAMAP-Rule" id="MF_00542"/>
    </source>
</evidence>
<protein>
    <recommendedName>
        <fullName evidence="9">Probable butyrate kinase</fullName>
        <shortName evidence="9">BK</shortName>
        <ecNumber evidence="9">2.7.2.7</ecNumber>
    </recommendedName>
    <alternativeName>
        <fullName evidence="9">Branched-chain carboxylic acid kinase</fullName>
    </alternativeName>
</protein>
<organism evidence="11 12">
    <name type="scientific">Proteiniclasticum ruminis</name>
    <dbReference type="NCBI Taxonomy" id="398199"/>
    <lineage>
        <taxon>Bacteria</taxon>
        <taxon>Bacillati</taxon>
        <taxon>Bacillota</taxon>
        <taxon>Clostridia</taxon>
        <taxon>Eubacteriales</taxon>
        <taxon>Clostridiaceae</taxon>
        <taxon>Proteiniclasticum</taxon>
    </lineage>
</organism>
<sequence>MKYVLVINPGSTSTKIAIYSTESMEIHTEVVEHNVEVLKAFEHIIDQSEVRREEIIRVLREKKIGKEDLACVVGRGGLLRPIRGGTYLVDMDIVNDLKAAVQGEHASNLGPILAKEIADEAGVEAYIVDPVACDEMDDVARFTGLKGEERGSLAHYLNIKGVTRKVCEEEGFSFYEDNFIVAHLGGGFSIGPLKKGRLVDVNNANHGGPFSPERVGTLPLGVLVKYAFSGEYDKKSLLRKFQRSAGLVSHLGTSDAREVERMIHDGDDYAAKVYEAMAYQIAKEIGASAAVLKGDVKAIIMTGGLAYSSMLMGMVEEYVKFIAPVVRVPGELEMKSLYEGSRRVLSGEEKPLRYREEILSEKF</sequence>
<dbReference type="PANTHER" id="PTHR21060:SF3">
    <property type="entry name" value="BUTYRATE KINASE 2-RELATED"/>
    <property type="match status" value="1"/>
</dbReference>
<keyword evidence="4 9" id="KW-0808">Transferase</keyword>
<dbReference type="InterPro" id="IPR023865">
    <property type="entry name" value="Aliphatic_acid_kinase_CS"/>
</dbReference>
<evidence type="ECO:0000256" key="8">
    <source>
        <dbReference type="ARBA" id="ARBA00048596"/>
    </source>
</evidence>
<dbReference type="HAMAP" id="MF_00542">
    <property type="entry name" value="Butyrate_kinase"/>
    <property type="match status" value="1"/>
</dbReference>
<dbReference type="Pfam" id="PF00871">
    <property type="entry name" value="Acetate_kinase"/>
    <property type="match status" value="1"/>
</dbReference>
<dbReference type="PANTHER" id="PTHR21060">
    <property type="entry name" value="ACETATE KINASE"/>
    <property type="match status" value="1"/>
</dbReference>
<dbReference type="AlphaFoldDB" id="A0A1G8RC52"/>
<dbReference type="RefSeq" id="WP_031577260.1">
    <property type="nucleotide sequence ID" value="NZ_FNDZ01000008.1"/>
</dbReference>
<dbReference type="NCBIfam" id="TIGR02707">
    <property type="entry name" value="butyr_kinase"/>
    <property type="match status" value="1"/>
</dbReference>
<dbReference type="CDD" id="cd24011">
    <property type="entry name" value="ASKHA_NBD_BK"/>
    <property type="match status" value="1"/>
</dbReference>
<evidence type="ECO:0000256" key="7">
    <source>
        <dbReference type="ARBA" id="ARBA00022840"/>
    </source>
</evidence>
<name>A0A1G8RC52_9CLOT</name>
<dbReference type="Gene3D" id="3.30.420.40">
    <property type="match status" value="2"/>
</dbReference>
<dbReference type="GO" id="GO:0047761">
    <property type="term" value="F:butyrate kinase activity"/>
    <property type="evidence" value="ECO:0007669"/>
    <property type="project" value="UniProtKB-UniRule"/>
</dbReference>
<dbReference type="EMBL" id="FNDZ01000008">
    <property type="protein sequence ID" value="SDJ14423.1"/>
    <property type="molecule type" value="Genomic_DNA"/>
</dbReference>
<keyword evidence="5 9" id="KW-0547">Nucleotide-binding</keyword>
<dbReference type="SUPFAM" id="SSF53067">
    <property type="entry name" value="Actin-like ATPase domain"/>
    <property type="match status" value="2"/>
</dbReference>
<comment type="catalytic activity">
    <reaction evidence="8 9">
        <text>butanoate + ATP = butanoyl phosphate + ADP</text>
        <dbReference type="Rhea" id="RHEA:13585"/>
        <dbReference type="ChEBI" id="CHEBI:17968"/>
        <dbReference type="ChEBI" id="CHEBI:30616"/>
        <dbReference type="ChEBI" id="CHEBI:58079"/>
        <dbReference type="ChEBI" id="CHEBI:456216"/>
        <dbReference type="EC" id="2.7.2.7"/>
    </reaction>
</comment>
<dbReference type="InterPro" id="IPR000890">
    <property type="entry name" value="Aliphatic_acid_kin_short-chain"/>
</dbReference>
<dbReference type="GO" id="GO:0005524">
    <property type="term" value="F:ATP binding"/>
    <property type="evidence" value="ECO:0007669"/>
    <property type="project" value="UniProtKB-KW"/>
</dbReference>
<dbReference type="NCBIfam" id="NF002834">
    <property type="entry name" value="PRK03011.1-5"/>
    <property type="match status" value="1"/>
</dbReference>
<evidence type="ECO:0000256" key="6">
    <source>
        <dbReference type="ARBA" id="ARBA00022777"/>
    </source>
</evidence>
<evidence type="ECO:0000313" key="12">
    <source>
        <dbReference type="Proteomes" id="UP000183255"/>
    </source>
</evidence>
<keyword evidence="3 9" id="KW-0963">Cytoplasm</keyword>
<gene>
    <name evidence="9" type="primary">buk</name>
    <name evidence="11" type="ORF">SAMN05421804_10850</name>
</gene>
<dbReference type="PIRSF" id="PIRSF036458">
    <property type="entry name" value="Butyrate_kin"/>
    <property type="match status" value="1"/>
</dbReference>
<comment type="similarity">
    <text evidence="2 9 10">Belongs to the acetokinase family.</text>
</comment>
<dbReference type="Proteomes" id="UP000183255">
    <property type="component" value="Unassembled WGS sequence"/>
</dbReference>
<keyword evidence="6 9" id="KW-0418">Kinase</keyword>